<reference evidence="1" key="2">
    <citation type="submission" date="2021-12" db="EMBL/GenBank/DDBJ databases">
        <title>Resequencing data analysis of finger millet.</title>
        <authorList>
            <person name="Hatakeyama M."/>
            <person name="Aluri S."/>
            <person name="Balachadran M.T."/>
            <person name="Sivarajan S.R."/>
            <person name="Poveda L."/>
            <person name="Shimizu-Inatsugi R."/>
            <person name="Schlapbach R."/>
            <person name="Sreeman S.M."/>
            <person name="Shimizu K.K."/>
        </authorList>
    </citation>
    <scope>NUCLEOTIDE SEQUENCE</scope>
</reference>
<dbReference type="Proteomes" id="UP001054889">
    <property type="component" value="Unassembled WGS sequence"/>
</dbReference>
<proteinExistence type="predicted"/>
<organism evidence="1 2">
    <name type="scientific">Eleusine coracana subsp. coracana</name>
    <dbReference type="NCBI Taxonomy" id="191504"/>
    <lineage>
        <taxon>Eukaryota</taxon>
        <taxon>Viridiplantae</taxon>
        <taxon>Streptophyta</taxon>
        <taxon>Embryophyta</taxon>
        <taxon>Tracheophyta</taxon>
        <taxon>Spermatophyta</taxon>
        <taxon>Magnoliopsida</taxon>
        <taxon>Liliopsida</taxon>
        <taxon>Poales</taxon>
        <taxon>Poaceae</taxon>
        <taxon>PACMAD clade</taxon>
        <taxon>Chloridoideae</taxon>
        <taxon>Cynodonteae</taxon>
        <taxon>Eleusininae</taxon>
        <taxon>Eleusine</taxon>
    </lineage>
</organism>
<protein>
    <submittedName>
        <fullName evidence="1">Uncharacterized protein</fullName>
    </submittedName>
</protein>
<evidence type="ECO:0000313" key="1">
    <source>
        <dbReference type="EMBL" id="GJN07804.1"/>
    </source>
</evidence>
<keyword evidence="2" id="KW-1185">Reference proteome</keyword>
<gene>
    <name evidence="1" type="primary">ga25668</name>
    <name evidence="1" type="ORF">PR202_ga25668</name>
</gene>
<comment type="caution">
    <text evidence="1">The sequence shown here is derived from an EMBL/GenBank/DDBJ whole genome shotgun (WGS) entry which is preliminary data.</text>
</comment>
<reference evidence="1" key="1">
    <citation type="journal article" date="2018" name="DNA Res.">
        <title>Multiple hybrid de novo genome assembly of finger millet, an orphan allotetraploid crop.</title>
        <authorList>
            <person name="Hatakeyama M."/>
            <person name="Aluri S."/>
            <person name="Balachadran M.T."/>
            <person name="Sivarajan S.R."/>
            <person name="Patrignani A."/>
            <person name="Gruter S."/>
            <person name="Poveda L."/>
            <person name="Shimizu-Inatsugi R."/>
            <person name="Baeten J."/>
            <person name="Francoijs K.J."/>
            <person name="Nataraja K.N."/>
            <person name="Reddy Y.A.N."/>
            <person name="Phadnis S."/>
            <person name="Ravikumar R.L."/>
            <person name="Schlapbach R."/>
            <person name="Sreeman S.M."/>
            <person name="Shimizu K.K."/>
        </authorList>
    </citation>
    <scope>NUCLEOTIDE SEQUENCE</scope>
</reference>
<accession>A0AAV5DBX4</accession>
<dbReference type="EMBL" id="BQKI01000015">
    <property type="protein sequence ID" value="GJN07804.1"/>
    <property type="molecule type" value="Genomic_DNA"/>
</dbReference>
<sequence>MWRRRGSVVAWSPVAGSAVPSWSLATEIRRSRPPPPPALEPCRWDPLPEASALEPCRPLAAASYEAAVSHNNHQSTVEAKYEWDSDDDNVLDLEGMAVGTAAARSWDRVKDPNKALGFGREAVTVGDDAAAMACSGKACSSCRARSPAA</sequence>
<evidence type="ECO:0000313" key="2">
    <source>
        <dbReference type="Proteomes" id="UP001054889"/>
    </source>
</evidence>
<dbReference type="AlphaFoldDB" id="A0AAV5DBX4"/>
<name>A0AAV5DBX4_ELECO</name>